<dbReference type="GeneID" id="85325761"/>
<dbReference type="AlphaFoldDB" id="A0AA40A4H2"/>
<organism evidence="2 3">
    <name type="scientific">Lasiosphaeria miniovina</name>
    <dbReference type="NCBI Taxonomy" id="1954250"/>
    <lineage>
        <taxon>Eukaryota</taxon>
        <taxon>Fungi</taxon>
        <taxon>Dikarya</taxon>
        <taxon>Ascomycota</taxon>
        <taxon>Pezizomycotina</taxon>
        <taxon>Sordariomycetes</taxon>
        <taxon>Sordariomycetidae</taxon>
        <taxon>Sordariales</taxon>
        <taxon>Lasiosphaeriaceae</taxon>
        <taxon>Lasiosphaeria</taxon>
    </lineage>
</organism>
<feature type="chain" id="PRO_5041370887" description="Secreted protein" evidence="1">
    <location>
        <begin position="18"/>
        <end position="124"/>
    </location>
</feature>
<accession>A0AA40A4H2</accession>
<keyword evidence="3" id="KW-1185">Reference proteome</keyword>
<comment type="caution">
    <text evidence="2">The sequence shown here is derived from an EMBL/GenBank/DDBJ whole genome shotgun (WGS) entry which is preliminary data.</text>
</comment>
<name>A0AA40A4H2_9PEZI</name>
<reference evidence="2" key="1">
    <citation type="submission" date="2023-06" db="EMBL/GenBank/DDBJ databases">
        <title>Genome-scale phylogeny and comparative genomics of the fungal order Sordariales.</title>
        <authorList>
            <consortium name="Lawrence Berkeley National Laboratory"/>
            <person name="Hensen N."/>
            <person name="Bonometti L."/>
            <person name="Westerberg I."/>
            <person name="Brannstrom I.O."/>
            <person name="Guillou S."/>
            <person name="Cros-Aarteil S."/>
            <person name="Calhoun S."/>
            <person name="Haridas S."/>
            <person name="Kuo A."/>
            <person name="Mondo S."/>
            <person name="Pangilinan J."/>
            <person name="Riley R."/>
            <person name="LaButti K."/>
            <person name="Andreopoulos B."/>
            <person name="Lipzen A."/>
            <person name="Chen C."/>
            <person name="Yanf M."/>
            <person name="Daum C."/>
            <person name="Ng V."/>
            <person name="Clum A."/>
            <person name="Steindorff A."/>
            <person name="Ohm R."/>
            <person name="Martin F."/>
            <person name="Silar P."/>
            <person name="Natvig D."/>
            <person name="Lalanne C."/>
            <person name="Gautier V."/>
            <person name="Ament-velasquez S.L."/>
            <person name="Kruys A."/>
            <person name="Hutchinson M.I."/>
            <person name="Powell A.J."/>
            <person name="Barry K."/>
            <person name="Miller A.N."/>
            <person name="Grigoriev I.V."/>
            <person name="Debuchy R."/>
            <person name="Gladieux P."/>
            <person name="Thoren M.H."/>
            <person name="Johannesson H."/>
        </authorList>
    </citation>
    <scope>NUCLEOTIDE SEQUENCE</scope>
    <source>
        <strain evidence="2">SMH2392-1A</strain>
    </source>
</reference>
<evidence type="ECO:0000313" key="3">
    <source>
        <dbReference type="Proteomes" id="UP001172101"/>
    </source>
</evidence>
<gene>
    <name evidence="2" type="ORF">B0T26DRAFT_720498</name>
</gene>
<dbReference type="RefSeq" id="XP_060292428.1">
    <property type="nucleotide sequence ID" value="XM_060442491.1"/>
</dbReference>
<proteinExistence type="predicted"/>
<dbReference type="EMBL" id="JAUIRO010000006">
    <property type="protein sequence ID" value="KAK0709124.1"/>
    <property type="molecule type" value="Genomic_DNA"/>
</dbReference>
<evidence type="ECO:0000256" key="1">
    <source>
        <dbReference type="SAM" id="SignalP"/>
    </source>
</evidence>
<evidence type="ECO:0000313" key="2">
    <source>
        <dbReference type="EMBL" id="KAK0709124.1"/>
    </source>
</evidence>
<protein>
    <recommendedName>
        <fullName evidence="4">Secreted protein</fullName>
    </recommendedName>
</protein>
<sequence length="124" mass="14555">MLRHSCLLCLLFSDLRARSFSFFLQQQEQQWNNETLHVEANILFSWRRRHGQGSQHNSITSRGCMPGIELELEGRHLTFGYRAPWLEAYREVGGQFPPRDFEKMSYLPTAWNSGTYCTSRIGLR</sequence>
<feature type="signal peptide" evidence="1">
    <location>
        <begin position="1"/>
        <end position="17"/>
    </location>
</feature>
<dbReference type="Proteomes" id="UP001172101">
    <property type="component" value="Unassembled WGS sequence"/>
</dbReference>
<keyword evidence="1" id="KW-0732">Signal</keyword>
<evidence type="ECO:0008006" key="4">
    <source>
        <dbReference type="Google" id="ProtNLM"/>
    </source>
</evidence>